<reference evidence="1 2" key="1">
    <citation type="submission" date="2018-06" db="EMBL/GenBank/DDBJ databases">
        <authorList>
            <consortium name="Pathogen Informatics"/>
            <person name="Doyle S."/>
        </authorList>
    </citation>
    <scope>NUCLEOTIDE SEQUENCE [LARGE SCALE GENOMIC DNA]</scope>
    <source>
        <strain evidence="1 2">NCTC10293</strain>
    </source>
</reference>
<gene>
    <name evidence="1" type="ORF">NCTC10293_01617</name>
</gene>
<organism evidence="1 2">
    <name type="scientific">Moraxella caviae</name>
    <dbReference type="NCBI Taxonomy" id="34060"/>
    <lineage>
        <taxon>Bacteria</taxon>
        <taxon>Pseudomonadati</taxon>
        <taxon>Pseudomonadota</taxon>
        <taxon>Gammaproteobacteria</taxon>
        <taxon>Moraxellales</taxon>
        <taxon>Moraxellaceae</taxon>
        <taxon>Moraxella</taxon>
    </lineage>
</organism>
<evidence type="ECO:0000313" key="1">
    <source>
        <dbReference type="EMBL" id="STZ14028.1"/>
    </source>
</evidence>
<proteinExistence type="predicted"/>
<name>A0A378R9E9_9GAMM</name>
<dbReference type="OrthoDB" id="1684418at2"/>
<dbReference type="RefSeq" id="WP_115338161.1">
    <property type="nucleotide sequence ID" value="NZ_CAACXO010000052.1"/>
</dbReference>
<dbReference type="Proteomes" id="UP000255279">
    <property type="component" value="Unassembled WGS sequence"/>
</dbReference>
<protein>
    <submittedName>
        <fullName evidence="1">Protein of unknwon function (DUF3310)</fullName>
    </submittedName>
</protein>
<evidence type="ECO:0000313" key="2">
    <source>
        <dbReference type="Proteomes" id="UP000255279"/>
    </source>
</evidence>
<dbReference type="EMBL" id="UGQE01000004">
    <property type="protein sequence ID" value="STZ14028.1"/>
    <property type="molecule type" value="Genomic_DNA"/>
</dbReference>
<accession>A0A378R9E9</accession>
<dbReference type="InterPro" id="IPR021739">
    <property type="entry name" value="SaV-like"/>
</dbReference>
<dbReference type="Pfam" id="PF11753">
    <property type="entry name" value="DUF3310"/>
    <property type="match status" value="1"/>
</dbReference>
<sequence length="275" mass="32208">MINTKWQPKRDDSVTVTVVHDDDDKVTVAYGQTKAHYDKQRFFELFKPADNKPKAGDIWRFEDGEVFVFAVNDEWVDYLWGEGDKVRLDSTRNWHAEYVSNVFEHNAEYVGNVFEHDDEFKQTHPDWYAETKAKEQEFIKLGEKPRKNPKGDPINPSHYTTHQSGIECIEITEHLSFCLGNCFKYLYRAGKKGDMVEDLKKAAWYAERAYLNGESGDMPDAVKNKIAFVADYTDNEIIRRLMVFMIARRFEYPPRLIMLRDKINEAVLELTNEKA</sequence>
<dbReference type="AlphaFoldDB" id="A0A378R9E9"/>